<proteinExistence type="inferred from homology"/>
<evidence type="ECO:0000256" key="3">
    <source>
        <dbReference type="ARBA" id="ARBA00022801"/>
    </source>
</evidence>
<reference evidence="7" key="1">
    <citation type="submission" date="2021-11" db="EMBL/GenBank/DDBJ databases">
        <authorList>
            <person name="Schell T."/>
        </authorList>
    </citation>
    <scope>NUCLEOTIDE SEQUENCE</scope>
    <source>
        <strain evidence="7">M5</strain>
    </source>
</reference>
<evidence type="ECO:0000256" key="5">
    <source>
        <dbReference type="RuleBase" id="RU361235"/>
    </source>
</evidence>
<dbReference type="PROSITE" id="PS00941">
    <property type="entry name" value="CARBOXYLESTERASE_B_2"/>
    <property type="match status" value="1"/>
</dbReference>
<sequence length="374" mass="41487">MLLIVTGFVVVILQWIQCCSCQQLASDYRLGGGQRPTDNITVLVSSSDNRKDDDVSIIQGAFVHYQQESARAAHQWNENRAQQMLQEEEEERRVRRDDYKERPTVDKDNSRLLVQTLNGLVRGTTKSALGETVDVFLGIPFAKPPIGNLRFKKPVPIDPWQGVYDAQHLPNSCQQERYDVFPEDCLYLNLWVPTKLRRTNNNNNNSNGTVLIWIYGGGYMSGTSTLEVYDALILAATNDIIVVSFNYRVGAFGFLYLNDEDAPGNMGLYDQALAIKWIKDNIRSFGGDPNSLTLFGESAGAGSVSVHLLSPISGHFARRAIMQSGSVNAPWGYMTAETSQKIAMALVNDVGCNSSMVGIDTPSVMECMRAVEDP</sequence>
<dbReference type="EMBL" id="CAKKLH010000304">
    <property type="protein sequence ID" value="CAH0110679.1"/>
    <property type="molecule type" value="Genomic_DNA"/>
</dbReference>
<keyword evidence="5" id="KW-0732">Signal</keyword>
<feature type="signal peptide" evidence="5">
    <location>
        <begin position="1"/>
        <end position="21"/>
    </location>
</feature>
<evidence type="ECO:0000256" key="4">
    <source>
        <dbReference type="ARBA" id="ARBA00023180"/>
    </source>
</evidence>
<dbReference type="AlphaFoldDB" id="A0A8J2WLN1"/>
<dbReference type="PROSITE" id="PS00122">
    <property type="entry name" value="CARBOXYLESTERASE_B_1"/>
    <property type="match status" value="1"/>
</dbReference>
<dbReference type="Proteomes" id="UP000789390">
    <property type="component" value="Unassembled WGS sequence"/>
</dbReference>
<gene>
    <name evidence="7" type="ORF">DGAL_LOCUS14270</name>
</gene>
<protein>
    <recommendedName>
        <fullName evidence="5">Carboxylic ester hydrolase</fullName>
        <ecNumber evidence="5">3.1.1.-</ecNumber>
    </recommendedName>
</protein>
<dbReference type="PANTHER" id="PTHR43918">
    <property type="entry name" value="ACETYLCHOLINESTERASE"/>
    <property type="match status" value="1"/>
</dbReference>
<evidence type="ECO:0000313" key="8">
    <source>
        <dbReference type="Proteomes" id="UP000789390"/>
    </source>
</evidence>
<dbReference type="InterPro" id="IPR019826">
    <property type="entry name" value="Carboxylesterase_B_AS"/>
</dbReference>
<dbReference type="Pfam" id="PF00135">
    <property type="entry name" value="COesterase"/>
    <property type="match status" value="1"/>
</dbReference>
<dbReference type="GO" id="GO:0019695">
    <property type="term" value="P:choline metabolic process"/>
    <property type="evidence" value="ECO:0007669"/>
    <property type="project" value="TreeGrafter"/>
</dbReference>
<feature type="domain" description="Carboxylesterase type B" evidence="6">
    <location>
        <begin position="113"/>
        <end position="370"/>
    </location>
</feature>
<dbReference type="SUPFAM" id="SSF53474">
    <property type="entry name" value="alpha/beta-Hydrolases"/>
    <property type="match status" value="1"/>
</dbReference>
<dbReference type="InterPro" id="IPR029058">
    <property type="entry name" value="AB_hydrolase_fold"/>
</dbReference>
<evidence type="ECO:0000313" key="7">
    <source>
        <dbReference type="EMBL" id="CAH0110679.1"/>
    </source>
</evidence>
<keyword evidence="4" id="KW-0325">Glycoprotein</keyword>
<feature type="chain" id="PRO_5035338014" description="Carboxylic ester hydrolase" evidence="5">
    <location>
        <begin position="22"/>
        <end position="374"/>
    </location>
</feature>
<organism evidence="7 8">
    <name type="scientific">Daphnia galeata</name>
    <dbReference type="NCBI Taxonomy" id="27404"/>
    <lineage>
        <taxon>Eukaryota</taxon>
        <taxon>Metazoa</taxon>
        <taxon>Ecdysozoa</taxon>
        <taxon>Arthropoda</taxon>
        <taxon>Crustacea</taxon>
        <taxon>Branchiopoda</taxon>
        <taxon>Diplostraca</taxon>
        <taxon>Cladocera</taxon>
        <taxon>Anomopoda</taxon>
        <taxon>Daphniidae</taxon>
        <taxon>Daphnia</taxon>
    </lineage>
</organism>
<dbReference type="InterPro" id="IPR002018">
    <property type="entry name" value="CarbesteraseB"/>
</dbReference>
<keyword evidence="3 5" id="KW-0378">Hydrolase</keyword>
<evidence type="ECO:0000256" key="1">
    <source>
        <dbReference type="ARBA" id="ARBA00005964"/>
    </source>
</evidence>
<dbReference type="GO" id="GO:0005615">
    <property type="term" value="C:extracellular space"/>
    <property type="evidence" value="ECO:0007669"/>
    <property type="project" value="TreeGrafter"/>
</dbReference>
<comment type="similarity">
    <text evidence="1 5">Belongs to the type-B carboxylesterase/lipase family.</text>
</comment>
<comment type="caution">
    <text evidence="7">The sequence shown here is derived from an EMBL/GenBank/DDBJ whole genome shotgun (WGS) entry which is preliminary data.</text>
</comment>
<accession>A0A8J2WLN1</accession>
<evidence type="ECO:0000256" key="2">
    <source>
        <dbReference type="ARBA" id="ARBA00022487"/>
    </source>
</evidence>
<dbReference type="OrthoDB" id="6846267at2759"/>
<evidence type="ECO:0000259" key="6">
    <source>
        <dbReference type="Pfam" id="PF00135"/>
    </source>
</evidence>
<name>A0A8J2WLN1_9CRUS</name>
<dbReference type="GO" id="GO:0006581">
    <property type="term" value="P:acetylcholine catabolic process"/>
    <property type="evidence" value="ECO:0007669"/>
    <property type="project" value="TreeGrafter"/>
</dbReference>
<keyword evidence="2" id="KW-0719">Serine esterase</keyword>
<dbReference type="InterPro" id="IPR019819">
    <property type="entry name" value="Carboxylesterase_B_CS"/>
</dbReference>
<dbReference type="InterPro" id="IPR050654">
    <property type="entry name" value="AChE-related_enzymes"/>
</dbReference>
<dbReference type="EC" id="3.1.1.-" evidence="5"/>
<keyword evidence="8" id="KW-1185">Reference proteome</keyword>
<dbReference type="GO" id="GO:0003990">
    <property type="term" value="F:acetylcholinesterase activity"/>
    <property type="evidence" value="ECO:0007669"/>
    <property type="project" value="TreeGrafter"/>
</dbReference>
<dbReference type="PANTHER" id="PTHR43918:SF13">
    <property type="entry name" value="ACETYLCHOLINESTERASE"/>
    <property type="match status" value="1"/>
</dbReference>
<dbReference type="GO" id="GO:0005886">
    <property type="term" value="C:plasma membrane"/>
    <property type="evidence" value="ECO:0007669"/>
    <property type="project" value="TreeGrafter"/>
</dbReference>
<dbReference type="Gene3D" id="3.40.50.1820">
    <property type="entry name" value="alpha/beta hydrolase"/>
    <property type="match status" value="1"/>
</dbReference>